<dbReference type="InterPro" id="IPR018929">
    <property type="entry name" value="DUF2510"/>
</dbReference>
<dbReference type="EMBL" id="JAVIZQ010000001">
    <property type="protein sequence ID" value="MDR6142376.1"/>
    <property type="molecule type" value="Genomic_DNA"/>
</dbReference>
<dbReference type="InterPro" id="IPR005182">
    <property type="entry name" value="YdbS-like_PH"/>
</dbReference>
<feature type="domain" description="YdbS-like PH" evidence="1">
    <location>
        <begin position="76"/>
        <end position="146"/>
    </location>
</feature>
<protein>
    <recommendedName>
        <fullName evidence="6">DUF2510 domain-containing protein</fullName>
    </recommendedName>
</protein>
<accession>A0ABU1HRA1</accession>
<proteinExistence type="predicted"/>
<feature type="domain" description="DUF2510" evidence="3">
    <location>
        <begin position="8"/>
        <end position="37"/>
    </location>
</feature>
<reference evidence="4 5" key="1">
    <citation type="submission" date="2023-08" db="EMBL/GenBank/DDBJ databases">
        <title>Functional and genomic diversity of the sorghum phyllosphere microbiome.</title>
        <authorList>
            <person name="Shade A."/>
        </authorList>
    </citation>
    <scope>NUCLEOTIDE SEQUENCE [LARGE SCALE GENOMIC DNA]</scope>
    <source>
        <strain evidence="4 5">SORGH_AS_0445</strain>
    </source>
</reference>
<dbReference type="RefSeq" id="WP_309690288.1">
    <property type="nucleotide sequence ID" value="NZ_JAVIZQ010000001.1"/>
</dbReference>
<dbReference type="Proteomes" id="UP001249291">
    <property type="component" value="Unassembled WGS sequence"/>
</dbReference>
<name>A0ABU1HRA1_9MICO</name>
<feature type="domain" description="SHOCT" evidence="2">
    <location>
        <begin position="198"/>
        <end position="225"/>
    </location>
</feature>
<dbReference type="Pfam" id="PF03703">
    <property type="entry name" value="bPH_2"/>
    <property type="match status" value="1"/>
</dbReference>
<sequence length="227" mass="24916">MSDQLPPPGWYAAPHANNEQRYWDGTQWLEQPPAQKTPNRLQAMASNVSSKHDHAGDTDTIWSAVGKPITGIGGGRYKLTDEYLFHEKGTLSTKAQQIRTADIYDVDSAQSLAQKARGIGTITLYAQRGADQERERVVLEDVPDYREGVNAINRAAHTARESRRVRENTQHVNYAGGSPIVTQSAPAAAPSPAFDLNAELAKLGELKAQGILDDEEFRAAKRQLLGL</sequence>
<evidence type="ECO:0008006" key="6">
    <source>
        <dbReference type="Google" id="ProtNLM"/>
    </source>
</evidence>
<evidence type="ECO:0000259" key="3">
    <source>
        <dbReference type="Pfam" id="PF10708"/>
    </source>
</evidence>
<evidence type="ECO:0000313" key="5">
    <source>
        <dbReference type="Proteomes" id="UP001249291"/>
    </source>
</evidence>
<organism evidence="4 5">
    <name type="scientific">Microbacterium foliorum</name>
    <dbReference type="NCBI Taxonomy" id="104336"/>
    <lineage>
        <taxon>Bacteria</taxon>
        <taxon>Bacillati</taxon>
        <taxon>Actinomycetota</taxon>
        <taxon>Actinomycetes</taxon>
        <taxon>Micrococcales</taxon>
        <taxon>Microbacteriaceae</taxon>
        <taxon>Microbacterium</taxon>
    </lineage>
</organism>
<dbReference type="InterPro" id="IPR018649">
    <property type="entry name" value="SHOCT"/>
</dbReference>
<evidence type="ECO:0000313" key="4">
    <source>
        <dbReference type="EMBL" id="MDR6142376.1"/>
    </source>
</evidence>
<keyword evidence="5" id="KW-1185">Reference proteome</keyword>
<dbReference type="Pfam" id="PF10708">
    <property type="entry name" value="DUF2510"/>
    <property type="match status" value="1"/>
</dbReference>
<gene>
    <name evidence="4" type="ORF">QE375_001930</name>
</gene>
<evidence type="ECO:0000259" key="2">
    <source>
        <dbReference type="Pfam" id="PF09851"/>
    </source>
</evidence>
<dbReference type="Pfam" id="PF09851">
    <property type="entry name" value="SHOCT"/>
    <property type="match status" value="1"/>
</dbReference>
<evidence type="ECO:0000259" key="1">
    <source>
        <dbReference type="Pfam" id="PF03703"/>
    </source>
</evidence>
<comment type="caution">
    <text evidence="4">The sequence shown here is derived from an EMBL/GenBank/DDBJ whole genome shotgun (WGS) entry which is preliminary data.</text>
</comment>